<dbReference type="AlphaFoldDB" id="A0A975AZ51"/>
<reference evidence="1" key="2">
    <citation type="submission" date="2021-04" db="EMBL/GenBank/DDBJ databases">
        <title>Isolation and characterization of a novel species of the genus Sulfurimonas.</title>
        <authorList>
            <person name="Fukui M."/>
        </authorList>
    </citation>
    <scope>NUCLEOTIDE SEQUENCE</scope>
    <source>
        <strain evidence="1">H1576</strain>
    </source>
</reference>
<dbReference type="Proteomes" id="UP000671852">
    <property type="component" value="Chromosome"/>
</dbReference>
<proteinExistence type="predicted"/>
<accession>A0A975AZ51</accession>
<gene>
    <name evidence="1" type="ORF">GJV85_03520</name>
</gene>
<dbReference type="EMBL" id="CP046072">
    <property type="protein sequence ID" value="QSZ41219.1"/>
    <property type="molecule type" value="Genomic_DNA"/>
</dbReference>
<dbReference type="KEGG" id="saqt:GJV85_03520"/>
<evidence type="ECO:0000313" key="1">
    <source>
        <dbReference type="EMBL" id="QSZ41219.1"/>
    </source>
</evidence>
<dbReference type="RefSeq" id="WP_207562497.1">
    <property type="nucleotide sequence ID" value="NZ_CP046072.1"/>
</dbReference>
<evidence type="ECO:0000313" key="2">
    <source>
        <dbReference type="Proteomes" id="UP000671852"/>
    </source>
</evidence>
<sequence length="73" mass="8743">MNNTITLMVHSQNFDVAIEDEDFIIFLAVTMQQDFKNINVSRLELLNKYVSKVYELYQMENELDKIMKYFPQS</sequence>
<reference evidence="1" key="1">
    <citation type="submission" date="2019-11" db="EMBL/GenBank/DDBJ databases">
        <authorList>
            <person name="Kojima H."/>
        </authorList>
    </citation>
    <scope>NUCLEOTIDE SEQUENCE</scope>
    <source>
        <strain evidence="1">H1576</strain>
    </source>
</reference>
<name>A0A975AZ51_9BACT</name>
<organism evidence="1 2">
    <name type="scientific">Sulfurimonas aquatica</name>
    <dbReference type="NCBI Taxonomy" id="2672570"/>
    <lineage>
        <taxon>Bacteria</taxon>
        <taxon>Pseudomonadati</taxon>
        <taxon>Campylobacterota</taxon>
        <taxon>Epsilonproteobacteria</taxon>
        <taxon>Campylobacterales</taxon>
        <taxon>Sulfurimonadaceae</taxon>
        <taxon>Sulfurimonas</taxon>
    </lineage>
</organism>
<keyword evidence="2" id="KW-1185">Reference proteome</keyword>
<protein>
    <submittedName>
        <fullName evidence="1">Uncharacterized protein</fullName>
    </submittedName>
</protein>